<sequence>MEGFDCSLPLSSLICQEARACSLYDGDTEEQELPHLLNDPFRSDSDEYIQILVSKESSFKSSSSDLLHCDWLRCDAIQWILKVSWILIDSLTPISSIFSDFANPCVGQMKDHEKLWVIQLLSLACLSLAAKMEEVMTPSLGEYHTELYCFEAITLRRMELLILSTLEWRMSSVTPFAYLNYFTNKLYGGNLSKELLSKSIGCIFDVIKEINLVECRASTIAAAAVLAAFDLKLTRDVLRSKMKSVSSSELPEFVSWLMFWRFQRALFMYD</sequence>
<protein>
    <submittedName>
        <fullName evidence="4">Cyclin-D5-1</fullName>
    </submittedName>
</protein>
<organism evidence="4 5">
    <name type="scientific">Apostasia shenzhenica</name>
    <dbReference type="NCBI Taxonomy" id="1088818"/>
    <lineage>
        <taxon>Eukaryota</taxon>
        <taxon>Viridiplantae</taxon>
        <taxon>Streptophyta</taxon>
        <taxon>Embryophyta</taxon>
        <taxon>Tracheophyta</taxon>
        <taxon>Spermatophyta</taxon>
        <taxon>Magnoliopsida</taxon>
        <taxon>Liliopsida</taxon>
        <taxon>Asparagales</taxon>
        <taxon>Orchidaceae</taxon>
        <taxon>Apostasioideae</taxon>
        <taxon>Apostasia</taxon>
    </lineage>
</organism>
<dbReference type="PANTHER" id="PTHR10177">
    <property type="entry name" value="CYCLINS"/>
    <property type="match status" value="1"/>
</dbReference>
<dbReference type="SUPFAM" id="SSF47954">
    <property type="entry name" value="Cyclin-like"/>
    <property type="match status" value="1"/>
</dbReference>
<keyword evidence="1" id="KW-0132">Cell division</keyword>
<evidence type="ECO:0000313" key="4">
    <source>
        <dbReference type="EMBL" id="PKA65932.1"/>
    </source>
</evidence>
<keyword evidence="2" id="KW-0131">Cell cycle</keyword>
<feature type="domain" description="Cyclin N-terminal" evidence="3">
    <location>
        <begin position="118"/>
        <end position="171"/>
    </location>
</feature>
<dbReference type="EMBL" id="KZ451888">
    <property type="protein sequence ID" value="PKA65932.1"/>
    <property type="molecule type" value="Genomic_DNA"/>
</dbReference>
<dbReference type="InterPro" id="IPR039361">
    <property type="entry name" value="Cyclin"/>
</dbReference>
<dbReference type="AlphaFoldDB" id="A0A2I0BDS3"/>
<dbReference type="STRING" id="1088818.A0A2I0BDS3"/>
<dbReference type="Gene3D" id="1.10.472.10">
    <property type="entry name" value="Cyclin-like"/>
    <property type="match status" value="2"/>
</dbReference>
<gene>
    <name evidence="4" type="primary">CYCD5-1</name>
    <name evidence="4" type="ORF">AXF42_Ash010341</name>
</gene>
<reference evidence="4 5" key="1">
    <citation type="journal article" date="2017" name="Nature">
        <title>The Apostasia genome and the evolution of orchids.</title>
        <authorList>
            <person name="Zhang G.Q."/>
            <person name="Liu K.W."/>
            <person name="Li Z."/>
            <person name="Lohaus R."/>
            <person name="Hsiao Y.Y."/>
            <person name="Niu S.C."/>
            <person name="Wang J.Y."/>
            <person name="Lin Y.C."/>
            <person name="Xu Q."/>
            <person name="Chen L.J."/>
            <person name="Yoshida K."/>
            <person name="Fujiwara S."/>
            <person name="Wang Z.W."/>
            <person name="Zhang Y.Q."/>
            <person name="Mitsuda N."/>
            <person name="Wang M."/>
            <person name="Liu G.H."/>
            <person name="Pecoraro L."/>
            <person name="Huang H.X."/>
            <person name="Xiao X.J."/>
            <person name="Lin M."/>
            <person name="Wu X.Y."/>
            <person name="Wu W.L."/>
            <person name="Chen Y.Y."/>
            <person name="Chang S.B."/>
            <person name="Sakamoto S."/>
            <person name="Ohme-Takagi M."/>
            <person name="Yagi M."/>
            <person name="Zeng S.J."/>
            <person name="Shen C.Y."/>
            <person name="Yeh C.M."/>
            <person name="Luo Y.B."/>
            <person name="Tsai W.C."/>
            <person name="Van de Peer Y."/>
            <person name="Liu Z.J."/>
        </authorList>
    </citation>
    <scope>NUCLEOTIDE SEQUENCE [LARGE SCALE GENOMIC DNA]</scope>
    <source>
        <strain evidence="5">cv. Shenzhen</strain>
        <tissue evidence="4">Stem</tissue>
    </source>
</reference>
<dbReference type="OrthoDB" id="306099at2759"/>
<name>A0A2I0BDS3_9ASPA</name>
<dbReference type="InterPro" id="IPR006671">
    <property type="entry name" value="Cyclin_N"/>
</dbReference>
<evidence type="ECO:0000256" key="1">
    <source>
        <dbReference type="ARBA" id="ARBA00022618"/>
    </source>
</evidence>
<keyword evidence="5" id="KW-1185">Reference proteome</keyword>
<accession>A0A2I0BDS3</accession>
<evidence type="ECO:0000256" key="2">
    <source>
        <dbReference type="ARBA" id="ARBA00023306"/>
    </source>
</evidence>
<dbReference type="InterPro" id="IPR036915">
    <property type="entry name" value="Cyclin-like_sf"/>
</dbReference>
<evidence type="ECO:0000313" key="5">
    <source>
        <dbReference type="Proteomes" id="UP000236161"/>
    </source>
</evidence>
<evidence type="ECO:0000259" key="3">
    <source>
        <dbReference type="Pfam" id="PF00134"/>
    </source>
</evidence>
<dbReference type="GO" id="GO:0051301">
    <property type="term" value="P:cell division"/>
    <property type="evidence" value="ECO:0007669"/>
    <property type="project" value="UniProtKB-KW"/>
</dbReference>
<dbReference type="Proteomes" id="UP000236161">
    <property type="component" value="Unassembled WGS sequence"/>
</dbReference>
<dbReference type="Pfam" id="PF00134">
    <property type="entry name" value="Cyclin_N"/>
    <property type="match status" value="1"/>
</dbReference>
<proteinExistence type="predicted"/>